<dbReference type="GeneTree" id="ENSGT01010000229259"/>
<name>A0A8C0DMF2_BALMU</name>
<dbReference type="OMA" id="CIRCCSE"/>
<protein>
    <submittedName>
        <fullName evidence="1">Uncharacterized protein</fullName>
    </submittedName>
</protein>
<evidence type="ECO:0000313" key="1">
    <source>
        <dbReference type="Ensembl" id="ENSBMSP00010023764.1"/>
    </source>
</evidence>
<accession>A0A8C0DMF2</accession>
<dbReference type="AlphaFoldDB" id="A0A8C0DMF2"/>
<dbReference type="Ensembl" id="ENSBMST00010026183.1">
    <property type="protein sequence ID" value="ENSBMSP00010023764.1"/>
    <property type="gene ID" value="ENSBMSG00010017280.1"/>
</dbReference>
<organism evidence="1">
    <name type="scientific">Balaenoptera musculus</name>
    <name type="common">Blue whale</name>
    <dbReference type="NCBI Taxonomy" id="9771"/>
    <lineage>
        <taxon>Eukaryota</taxon>
        <taxon>Metazoa</taxon>
        <taxon>Chordata</taxon>
        <taxon>Craniata</taxon>
        <taxon>Vertebrata</taxon>
        <taxon>Euteleostomi</taxon>
        <taxon>Mammalia</taxon>
        <taxon>Eutheria</taxon>
        <taxon>Laurasiatheria</taxon>
        <taxon>Artiodactyla</taxon>
        <taxon>Whippomorpha</taxon>
        <taxon>Cetacea</taxon>
        <taxon>Mysticeti</taxon>
        <taxon>Balaenopteridae</taxon>
        <taxon>Balaenoptera</taxon>
    </lineage>
</organism>
<reference evidence="1" key="1">
    <citation type="submission" date="2023-09" db="UniProtKB">
        <authorList>
            <consortium name="Ensembl"/>
        </authorList>
    </citation>
    <scope>IDENTIFICATION</scope>
</reference>
<sequence>EGLFLSSPLMAQPLVLPQLTNDSLESCVCLLFHTSWVSLSQVVLPPGCLSPLPWPEPVLWRSSLTSPAPSVSWVWPGPDLTGLFSQDTSMSGVPRPGVAAVSPCVSRPGPGFCFLPSFLCIRCCSEPHLLGSLVDLFGLSPVHPPTGLYLGVGGLVL</sequence>
<proteinExistence type="predicted"/>